<protein>
    <submittedName>
        <fullName evidence="2">Phage holin family protein</fullName>
    </submittedName>
</protein>
<evidence type="ECO:0000313" key="2">
    <source>
        <dbReference type="EMBL" id="MDE4168008.1"/>
    </source>
</evidence>
<proteinExistence type="predicted"/>
<dbReference type="AlphaFoldDB" id="A0ABD4XEY8"/>
<accession>A0ABD4XEY8</accession>
<comment type="caution">
    <text evidence="2">The sequence shown here is derived from an EMBL/GenBank/DDBJ whole genome shotgun (WGS) entry which is preliminary data.</text>
</comment>
<evidence type="ECO:0000256" key="1">
    <source>
        <dbReference type="SAM" id="Phobius"/>
    </source>
</evidence>
<feature type="transmembrane region" description="Helical" evidence="1">
    <location>
        <begin position="68"/>
        <end position="87"/>
    </location>
</feature>
<keyword evidence="1" id="KW-1133">Transmembrane helix</keyword>
<sequence length="104" mass="10980">MTEPGLVDWLSNLIGGAATTLVGASLGRLMWHSGEVRKGQRRFFGPELLWEIPVAFGMAIIGEAIASYLGASATVSTGIVALAAYIGPRGAEVLLAKWLTRVKP</sequence>
<gene>
    <name evidence="2" type="ORF">PXK24_20140</name>
</gene>
<dbReference type="Proteomes" id="UP001218364">
    <property type="component" value="Unassembled WGS sequence"/>
</dbReference>
<dbReference type="InterPro" id="IPR032126">
    <property type="entry name" value="LydA_holin"/>
</dbReference>
<reference evidence="2 3" key="1">
    <citation type="submission" date="2023-02" db="EMBL/GenBank/DDBJ databases">
        <title>Population genomics of bacteria associated with diatom.</title>
        <authorList>
            <person name="Xie J."/>
            <person name="Wang H."/>
        </authorList>
    </citation>
    <scope>NUCLEOTIDE SEQUENCE [LARGE SCALE GENOMIC DNA]</scope>
    <source>
        <strain evidence="2 3">PT47_8</strain>
    </source>
</reference>
<feature type="transmembrane region" description="Helical" evidence="1">
    <location>
        <begin position="12"/>
        <end position="31"/>
    </location>
</feature>
<dbReference type="RefSeq" id="WP_274840232.1">
    <property type="nucleotide sequence ID" value="NZ_JARCJF010000017.1"/>
</dbReference>
<keyword evidence="1" id="KW-0472">Membrane</keyword>
<dbReference type="EMBL" id="JARCJK010000017">
    <property type="protein sequence ID" value="MDE4168008.1"/>
    <property type="molecule type" value="Genomic_DNA"/>
</dbReference>
<evidence type="ECO:0000313" key="3">
    <source>
        <dbReference type="Proteomes" id="UP001218364"/>
    </source>
</evidence>
<organism evidence="2 3">
    <name type="scientific">Phaeobacter gallaeciensis</name>
    <dbReference type="NCBI Taxonomy" id="60890"/>
    <lineage>
        <taxon>Bacteria</taxon>
        <taxon>Pseudomonadati</taxon>
        <taxon>Pseudomonadota</taxon>
        <taxon>Alphaproteobacteria</taxon>
        <taxon>Rhodobacterales</taxon>
        <taxon>Roseobacteraceae</taxon>
        <taxon>Phaeobacter</taxon>
    </lineage>
</organism>
<name>A0ABD4XEY8_9RHOB</name>
<dbReference type="Pfam" id="PF16083">
    <property type="entry name" value="Phage_holin_3_3"/>
    <property type="match status" value="1"/>
</dbReference>
<keyword evidence="1" id="KW-0812">Transmembrane</keyword>